<gene>
    <name evidence="2" type="ORF">JZ751_008999</name>
</gene>
<evidence type="ECO:0000313" key="3">
    <source>
        <dbReference type="Proteomes" id="UP000824540"/>
    </source>
</evidence>
<evidence type="ECO:0000313" key="2">
    <source>
        <dbReference type="EMBL" id="KAG9345843.1"/>
    </source>
</evidence>
<dbReference type="AlphaFoldDB" id="A0A8T2NXQ7"/>
<accession>A0A8T2NXQ7</accession>
<dbReference type="EMBL" id="JAFBMS010000017">
    <property type="protein sequence ID" value="KAG9345843.1"/>
    <property type="molecule type" value="Genomic_DNA"/>
</dbReference>
<comment type="caution">
    <text evidence="2">The sequence shown here is derived from an EMBL/GenBank/DDBJ whole genome shotgun (WGS) entry which is preliminary data.</text>
</comment>
<feature type="non-terminal residue" evidence="2">
    <location>
        <position position="1"/>
    </location>
</feature>
<evidence type="ECO:0000256" key="1">
    <source>
        <dbReference type="SAM" id="MobiDB-lite"/>
    </source>
</evidence>
<feature type="compositionally biased region" description="Basic and acidic residues" evidence="1">
    <location>
        <begin position="52"/>
        <end position="65"/>
    </location>
</feature>
<dbReference type="Proteomes" id="UP000824540">
    <property type="component" value="Unassembled WGS sequence"/>
</dbReference>
<proteinExistence type="predicted"/>
<feature type="region of interest" description="Disordered" evidence="1">
    <location>
        <begin position="1"/>
        <end position="138"/>
    </location>
</feature>
<organism evidence="2 3">
    <name type="scientific">Albula glossodonta</name>
    <name type="common">roundjaw bonefish</name>
    <dbReference type="NCBI Taxonomy" id="121402"/>
    <lineage>
        <taxon>Eukaryota</taxon>
        <taxon>Metazoa</taxon>
        <taxon>Chordata</taxon>
        <taxon>Craniata</taxon>
        <taxon>Vertebrata</taxon>
        <taxon>Euteleostomi</taxon>
        <taxon>Actinopterygii</taxon>
        <taxon>Neopterygii</taxon>
        <taxon>Teleostei</taxon>
        <taxon>Albuliformes</taxon>
        <taxon>Albulidae</taxon>
        <taxon>Albula</taxon>
    </lineage>
</organism>
<name>A0A8T2NXQ7_9TELE</name>
<feature type="compositionally biased region" description="Polar residues" evidence="1">
    <location>
        <begin position="85"/>
        <end position="100"/>
    </location>
</feature>
<protein>
    <submittedName>
        <fullName evidence="2">Uncharacterized protein</fullName>
    </submittedName>
</protein>
<sequence length="258" mass="27897">MMKSAAVCVTSPAPRRRRWYASSEGGSRPEDSRRVAETRGRARLRKAPMRQHTWDKGDPSSRPEPEGQGSMTPAAEETKPAPRRTSLSSRTFCHTPTRLLSTGELPDPASTHPTHHPSPETASRRPIFTHHAPSTPYAGRLAEPQLQCGQCSGSSRADFGTQTAYETVCGVKCFSHDGNWTVIDGALNLSTAGGAVINLASVPYAPGSLTNPCPTRRLRHQHSPIPPLHTEPHGCSVHDAAQHPVIPNSVILADQLSY</sequence>
<keyword evidence="3" id="KW-1185">Reference proteome</keyword>
<reference evidence="2" key="1">
    <citation type="thesis" date="2021" institute="BYU ScholarsArchive" country="Provo, UT, USA">
        <title>Applications of and Algorithms for Genome Assembly and Genomic Analyses with an Emphasis on Marine Teleosts.</title>
        <authorList>
            <person name="Pickett B.D."/>
        </authorList>
    </citation>
    <scope>NUCLEOTIDE SEQUENCE</scope>
    <source>
        <strain evidence="2">HI-2016</strain>
    </source>
</reference>
<feature type="compositionally biased region" description="Basic and acidic residues" evidence="1">
    <location>
        <begin position="27"/>
        <end position="40"/>
    </location>
</feature>